<dbReference type="EMBL" id="SHKM01000001">
    <property type="protein sequence ID" value="RZT90581.1"/>
    <property type="molecule type" value="Genomic_DNA"/>
</dbReference>
<accession>A0ABY0IU56</accession>
<proteinExistence type="predicted"/>
<organism evidence="2 3">
    <name type="scientific">Azospira oryzae</name>
    <dbReference type="NCBI Taxonomy" id="146939"/>
    <lineage>
        <taxon>Bacteria</taxon>
        <taxon>Pseudomonadati</taxon>
        <taxon>Pseudomonadota</taxon>
        <taxon>Betaproteobacteria</taxon>
        <taxon>Rhodocyclales</taxon>
        <taxon>Rhodocyclaceae</taxon>
        <taxon>Azospira</taxon>
    </lineage>
</organism>
<dbReference type="InterPro" id="IPR029068">
    <property type="entry name" value="Glyas_Bleomycin-R_OHBP_Dase"/>
</dbReference>
<evidence type="ECO:0000313" key="2">
    <source>
        <dbReference type="EMBL" id="RZT90581.1"/>
    </source>
</evidence>
<dbReference type="SUPFAM" id="SSF54593">
    <property type="entry name" value="Glyoxalase/Bleomycin resistance protein/Dihydroxybiphenyl dioxygenase"/>
    <property type="match status" value="1"/>
</dbReference>
<evidence type="ECO:0000259" key="1">
    <source>
        <dbReference type="PROSITE" id="PS51819"/>
    </source>
</evidence>
<name>A0ABY0IU56_9RHOO</name>
<dbReference type="PANTHER" id="PTHR21366">
    <property type="entry name" value="GLYOXALASE FAMILY PROTEIN"/>
    <property type="match status" value="1"/>
</dbReference>
<dbReference type="InterPro" id="IPR037523">
    <property type="entry name" value="VOC_core"/>
</dbReference>
<comment type="caution">
    <text evidence="2">The sequence shown here is derived from an EMBL/GenBank/DDBJ whole genome shotgun (WGS) entry which is preliminary data.</text>
</comment>
<dbReference type="CDD" id="cd07264">
    <property type="entry name" value="VOC_like"/>
    <property type="match status" value="1"/>
</dbReference>
<dbReference type="PANTHER" id="PTHR21366:SF22">
    <property type="entry name" value="VOC DOMAIN-CONTAINING PROTEIN"/>
    <property type="match status" value="1"/>
</dbReference>
<dbReference type="InterPro" id="IPR050383">
    <property type="entry name" value="GlyoxalaseI/FosfomycinResist"/>
</dbReference>
<dbReference type="PROSITE" id="PS51819">
    <property type="entry name" value="VOC"/>
    <property type="match status" value="1"/>
</dbReference>
<dbReference type="InterPro" id="IPR004360">
    <property type="entry name" value="Glyas_Fos-R_dOase_dom"/>
</dbReference>
<protein>
    <submittedName>
        <fullName evidence="2">Catechol 2,3-dioxygenase-like lactoylglutathione lyase family enzyme</fullName>
    </submittedName>
</protein>
<dbReference type="RefSeq" id="WP_130458971.1">
    <property type="nucleotide sequence ID" value="NZ_SHKM01000001.1"/>
</dbReference>
<keyword evidence="3" id="KW-1185">Reference proteome</keyword>
<gene>
    <name evidence="2" type="ORF">EV678_1399</name>
</gene>
<dbReference type="Proteomes" id="UP000292136">
    <property type="component" value="Unassembled WGS sequence"/>
</dbReference>
<dbReference type="Pfam" id="PF00903">
    <property type="entry name" value="Glyoxalase"/>
    <property type="match status" value="1"/>
</dbReference>
<evidence type="ECO:0000313" key="3">
    <source>
        <dbReference type="Proteomes" id="UP000292136"/>
    </source>
</evidence>
<reference evidence="2 3" key="1">
    <citation type="submission" date="2019-02" db="EMBL/GenBank/DDBJ databases">
        <title>Genomic Encyclopedia of Type Strains, Phase IV (KMG-IV): sequencing the most valuable type-strain genomes for metagenomic binning, comparative biology and taxonomic classification.</title>
        <authorList>
            <person name="Goeker M."/>
        </authorList>
    </citation>
    <scope>NUCLEOTIDE SEQUENCE [LARGE SCALE GENOMIC DNA]</scope>
    <source>
        <strain evidence="2 3">DSM 21223</strain>
    </source>
</reference>
<sequence length="130" mass="13987">MKFGYTIIYVADVPASMAFWERAFGLHRRFIDATGVYGELEAGATCIAFASHGLMADLLPPECVTAPPSPQHHAFEIGLFTEDVPAAYAQALAEGATGLTPPRTTPWGQTVSFVRCPEGTLVELCTAIKR</sequence>
<dbReference type="Gene3D" id="3.10.180.10">
    <property type="entry name" value="2,3-Dihydroxybiphenyl 1,2-Dioxygenase, domain 1"/>
    <property type="match status" value="1"/>
</dbReference>
<feature type="domain" description="VOC" evidence="1">
    <location>
        <begin position="2"/>
        <end position="127"/>
    </location>
</feature>